<dbReference type="GO" id="GO:0009403">
    <property type="term" value="P:toxin biosynthetic process"/>
    <property type="evidence" value="ECO:0007669"/>
    <property type="project" value="InterPro"/>
</dbReference>
<dbReference type="InterPro" id="IPR003825">
    <property type="entry name" value="Colicin-V_CvpA"/>
</dbReference>
<comment type="caution">
    <text evidence="6">The sequence shown here is derived from an EMBL/GenBank/DDBJ whole genome shotgun (WGS) entry which is preliminary data.</text>
</comment>
<accession>A0AAE3IV37</accession>
<dbReference type="EMBL" id="JAOUSF010000003">
    <property type="protein sequence ID" value="MCU9614148.1"/>
    <property type="molecule type" value="Genomic_DNA"/>
</dbReference>
<keyword evidence="4 5" id="KW-0472">Membrane</keyword>
<keyword evidence="7" id="KW-1185">Reference proteome</keyword>
<dbReference type="GO" id="GO:0016020">
    <property type="term" value="C:membrane"/>
    <property type="evidence" value="ECO:0007669"/>
    <property type="project" value="UniProtKB-SubCell"/>
</dbReference>
<keyword evidence="2 5" id="KW-0812">Transmembrane</keyword>
<evidence type="ECO:0000256" key="3">
    <source>
        <dbReference type="ARBA" id="ARBA00022989"/>
    </source>
</evidence>
<reference evidence="6" key="1">
    <citation type="submission" date="2022-10" db="EMBL/GenBank/DDBJ databases">
        <title>Description of Fervidibacillus gen. nov. in the family Fervidibacillaceae fam. nov. with two species, Fervidibacillus albus sp. nov., and Fervidibacillus halotolerans sp. nov., isolated from tidal flat sediments.</title>
        <authorList>
            <person name="Kwon K.K."/>
            <person name="Yang S.-H."/>
        </authorList>
    </citation>
    <scope>NUCLEOTIDE SEQUENCE</scope>
    <source>
        <strain evidence="6">JCM 19140</strain>
    </source>
</reference>
<dbReference type="AlphaFoldDB" id="A0AAE3IV37"/>
<evidence type="ECO:0000256" key="4">
    <source>
        <dbReference type="ARBA" id="ARBA00023136"/>
    </source>
</evidence>
<feature type="transmembrane region" description="Helical" evidence="5">
    <location>
        <begin position="116"/>
        <end position="138"/>
    </location>
</feature>
<dbReference type="PANTHER" id="PTHR37306:SF1">
    <property type="entry name" value="COLICIN V PRODUCTION PROTEIN"/>
    <property type="match status" value="1"/>
</dbReference>
<evidence type="ECO:0000313" key="7">
    <source>
        <dbReference type="Proteomes" id="UP001209318"/>
    </source>
</evidence>
<dbReference type="Proteomes" id="UP001209318">
    <property type="component" value="Unassembled WGS sequence"/>
</dbReference>
<organism evidence="6 7">
    <name type="scientific">Perspicuibacillus lycopersici</name>
    <dbReference type="NCBI Taxonomy" id="1325689"/>
    <lineage>
        <taxon>Bacteria</taxon>
        <taxon>Bacillati</taxon>
        <taxon>Bacillota</taxon>
        <taxon>Bacilli</taxon>
        <taxon>Bacillales</taxon>
        <taxon>Bacillaceae</taxon>
        <taxon>Perspicuibacillus</taxon>
    </lineage>
</organism>
<feature type="transmembrane region" description="Helical" evidence="5">
    <location>
        <begin position="77"/>
        <end position="95"/>
    </location>
</feature>
<dbReference type="PANTHER" id="PTHR37306">
    <property type="entry name" value="COLICIN V PRODUCTION PROTEIN"/>
    <property type="match status" value="1"/>
</dbReference>
<dbReference type="RefSeq" id="WP_263073384.1">
    <property type="nucleotide sequence ID" value="NZ_JAOUSF010000003.1"/>
</dbReference>
<name>A0AAE3IV37_9BACI</name>
<evidence type="ECO:0000256" key="1">
    <source>
        <dbReference type="ARBA" id="ARBA00004141"/>
    </source>
</evidence>
<gene>
    <name evidence="6" type="ORF">OEV98_11310</name>
</gene>
<sequence>MLTIILIILLIIGFIVGLRRGFILQLIHLTSYFIAFILAASFYKELALRLTLWIPYPTFGDQDTIQSLLNVVNAEEAYYNGIAFFVIFFAVKIILQIIGSMLDFVASIPIIKQLNVWAGGILGFLEIYLMIFILLYLASLLPIEQVQTTIDQSALAKGIIKNTPLFSQQLQEMWFN</sequence>
<evidence type="ECO:0000256" key="5">
    <source>
        <dbReference type="SAM" id="Phobius"/>
    </source>
</evidence>
<proteinExistence type="predicted"/>
<protein>
    <submittedName>
        <fullName evidence="6">CvpA family protein</fullName>
    </submittedName>
</protein>
<keyword evidence="3 5" id="KW-1133">Transmembrane helix</keyword>
<evidence type="ECO:0000313" key="6">
    <source>
        <dbReference type="EMBL" id="MCU9614148.1"/>
    </source>
</evidence>
<dbReference type="Pfam" id="PF02674">
    <property type="entry name" value="Colicin_V"/>
    <property type="match status" value="1"/>
</dbReference>
<comment type="subcellular location">
    <subcellularLocation>
        <location evidence="1">Membrane</location>
        <topology evidence="1">Multi-pass membrane protein</topology>
    </subcellularLocation>
</comment>
<evidence type="ECO:0000256" key="2">
    <source>
        <dbReference type="ARBA" id="ARBA00022692"/>
    </source>
</evidence>